<evidence type="ECO:0000256" key="4">
    <source>
        <dbReference type="ARBA" id="ARBA00022741"/>
    </source>
</evidence>
<proteinExistence type="predicted"/>
<dbReference type="InterPro" id="IPR008271">
    <property type="entry name" value="Ser/Thr_kinase_AS"/>
</dbReference>
<accession>A0A9P6QDM3</accession>
<keyword evidence="3" id="KW-0808">Transferase</keyword>
<evidence type="ECO:0000256" key="1">
    <source>
        <dbReference type="ARBA" id="ARBA00004123"/>
    </source>
</evidence>
<dbReference type="SUPFAM" id="SSF56112">
    <property type="entry name" value="Protein kinase-like (PK-like)"/>
    <property type="match status" value="1"/>
</dbReference>
<evidence type="ECO:0000256" key="5">
    <source>
        <dbReference type="ARBA" id="ARBA00022777"/>
    </source>
</evidence>
<dbReference type="InterPro" id="IPR011009">
    <property type="entry name" value="Kinase-like_dom_sf"/>
</dbReference>
<dbReference type="InterPro" id="IPR017441">
    <property type="entry name" value="Protein_kinase_ATP_BS"/>
</dbReference>
<dbReference type="Proteomes" id="UP000807716">
    <property type="component" value="Unassembled WGS sequence"/>
</dbReference>
<keyword evidence="12" id="KW-1185">Reference proteome</keyword>
<keyword evidence="4 8" id="KW-0547">Nucleotide-binding</keyword>
<evidence type="ECO:0000256" key="2">
    <source>
        <dbReference type="ARBA" id="ARBA00022527"/>
    </source>
</evidence>
<evidence type="ECO:0000259" key="10">
    <source>
        <dbReference type="PROSITE" id="PS50011"/>
    </source>
</evidence>
<evidence type="ECO:0000313" key="12">
    <source>
        <dbReference type="Proteomes" id="UP000807716"/>
    </source>
</evidence>
<evidence type="ECO:0000256" key="3">
    <source>
        <dbReference type="ARBA" id="ARBA00022679"/>
    </source>
</evidence>
<evidence type="ECO:0000256" key="6">
    <source>
        <dbReference type="ARBA" id="ARBA00022840"/>
    </source>
</evidence>
<dbReference type="PROSITE" id="PS50011">
    <property type="entry name" value="PROTEIN_KINASE_DOM"/>
    <property type="match status" value="1"/>
</dbReference>
<dbReference type="Pfam" id="PF00069">
    <property type="entry name" value="Pkinase"/>
    <property type="match status" value="1"/>
</dbReference>
<feature type="compositionally biased region" description="Pro residues" evidence="9">
    <location>
        <begin position="557"/>
        <end position="574"/>
    </location>
</feature>
<dbReference type="InterPro" id="IPR000719">
    <property type="entry name" value="Prot_kinase_dom"/>
</dbReference>
<keyword evidence="6 8" id="KW-0067">ATP-binding</keyword>
<feature type="binding site" evidence="8">
    <location>
        <position position="59"/>
    </location>
    <ligand>
        <name>ATP</name>
        <dbReference type="ChEBI" id="CHEBI:30616"/>
    </ligand>
</feature>
<dbReference type="FunFam" id="1.10.510.10:FF:000624">
    <property type="entry name" value="Mitogen-activated protein kinase"/>
    <property type="match status" value="1"/>
</dbReference>
<feature type="compositionally biased region" description="Low complexity" evidence="9">
    <location>
        <begin position="755"/>
        <end position="765"/>
    </location>
</feature>
<protein>
    <recommendedName>
        <fullName evidence="10">Protein kinase domain-containing protein</fullName>
    </recommendedName>
</protein>
<dbReference type="GO" id="GO:0005634">
    <property type="term" value="C:nucleus"/>
    <property type="evidence" value="ECO:0007669"/>
    <property type="project" value="UniProtKB-SubCell"/>
</dbReference>
<feature type="compositionally biased region" description="Polar residues" evidence="9">
    <location>
        <begin position="766"/>
        <end position="775"/>
    </location>
</feature>
<evidence type="ECO:0000256" key="7">
    <source>
        <dbReference type="ARBA" id="ARBA00023242"/>
    </source>
</evidence>
<name>A0A9P6QDM3_9FUNG</name>
<feature type="region of interest" description="Disordered" evidence="9">
    <location>
        <begin position="638"/>
        <end position="662"/>
    </location>
</feature>
<dbReference type="PROSITE" id="PS00108">
    <property type="entry name" value="PROTEIN_KINASE_ST"/>
    <property type="match status" value="1"/>
</dbReference>
<dbReference type="EMBL" id="JAAAJB010000115">
    <property type="protein sequence ID" value="KAG0265516.1"/>
    <property type="molecule type" value="Genomic_DNA"/>
</dbReference>
<feature type="compositionally biased region" description="Pro residues" evidence="9">
    <location>
        <begin position="644"/>
        <end position="654"/>
    </location>
</feature>
<dbReference type="Gene3D" id="3.30.200.20">
    <property type="entry name" value="Phosphorylase Kinase, domain 1"/>
    <property type="match status" value="1"/>
</dbReference>
<dbReference type="PANTHER" id="PTHR24055">
    <property type="entry name" value="MITOGEN-ACTIVATED PROTEIN KINASE"/>
    <property type="match status" value="1"/>
</dbReference>
<gene>
    <name evidence="11" type="ORF">DFQ27_000595</name>
</gene>
<dbReference type="SMART" id="SM00220">
    <property type="entry name" value="S_TKc"/>
    <property type="match status" value="1"/>
</dbReference>
<dbReference type="PROSITE" id="PS00107">
    <property type="entry name" value="PROTEIN_KINASE_ATP"/>
    <property type="match status" value="1"/>
</dbReference>
<evidence type="ECO:0000256" key="8">
    <source>
        <dbReference type="PROSITE-ProRule" id="PRU10141"/>
    </source>
</evidence>
<evidence type="ECO:0000313" key="11">
    <source>
        <dbReference type="EMBL" id="KAG0265516.1"/>
    </source>
</evidence>
<feature type="region of interest" description="Disordered" evidence="9">
    <location>
        <begin position="347"/>
        <end position="440"/>
    </location>
</feature>
<dbReference type="OrthoDB" id="2158884at2759"/>
<keyword evidence="2" id="KW-0723">Serine/threonine-protein kinase</keyword>
<dbReference type="Gene3D" id="1.10.510.10">
    <property type="entry name" value="Transferase(Phosphotransferase) domain 1"/>
    <property type="match status" value="1"/>
</dbReference>
<organism evidence="11 12">
    <name type="scientific">Actinomortierella ambigua</name>
    <dbReference type="NCBI Taxonomy" id="1343610"/>
    <lineage>
        <taxon>Eukaryota</taxon>
        <taxon>Fungi</taxon>
        <taxon>Fungi incertae sedis</taxon>
        <taxon>Mucoromycota</taxon>
        <taxon>Mortierellomycotina</taxon>
        <taxon>Mortierellomycetes</taxon>
        <taxon>Mortierellales</taxon>
        <taxon>Mortierellaceae</taxon>
        <taxon>Actinomortierella</taxon>
    </lineage>
</organism>
<dbReference type="FunFam" id="3.30.200.20:FF:000042">
    <property type="entry name" value="Aurora kinase A"/>
    <property type="match status" value="1"/>
</dbReference>
<feature type="region of interest" description="Disordered" evidence="9">
    <location>
        <begin position="751"/>
        <end position="776"/>
    </location>
</feature>
<comment type="subcellular location">
    <subcellularLocation>
        <location evidence="1">Nucleus</location>
    </subcellularLocation>
</comment>
<feature type="compositionally biased region" description="Basic and acidic residues" evidence="9">
    <location>
        <begin position="381"/>
        <end position="413"/>
    </location>
</feature>
<keyword evidence="5" id="KW-0418">Kinase</keyword>
<dbReference type="InterPro" id="IPR050117">
    <property type="entry name" value="MAPK"/>
</dbReference>
<feature type="compositionally biased region" description="Basic and acidic residues" evidence="9">
    <location>
        <begin position="361"/>
        <end position="372"/>
    </location>
</feature>
<feature type="region of interest" description="Disordered" evidence="9">
    <location>
        <begin position="534"/>
        <end position="576"/>
    </location>
</feature>
<sequence>MASTPPHPPSTNGGLATPPVMTPRSMSEFDNVRDLGDGSFGSVFEARHKSTGELVAIKKMKKRFSSQSECRSLREVKALEQLRSGPNIVRMYHFFLEKKELYMVFELMEGNLYQMMKDRRGRFLEESTIRTLVFQVLRGVQYMHSKGIIHRDLKPENLLISGNTVKIADLGLAREVKSRPPYTTYVSTRWYRAPEVLLRSSQYTGAIDLWGVATIAAELFTLKPLFPGNSELDQLHRICEVLGHPAQHTQDASSLDNSSIGIGGEWKDGLRLASRLGVEFPVFSLKTLREKIPRATDEALELLEKIFKYEPKQRATAYQSLHLRWFQEEEGIESELREITEIQPVPDKRRSMFAGLRPGSNKKDSKDSKRDSLPLASNGNTKDKEREKDKDTKEKEKDKDKERERENDKDRDSGGASSIFGNHKGKLWVSSQSSPPVATAISPVTTPSPPVASAMPLVASAMVPWAASTAAALTQESIPMSIDPVPISDPIAQHEPQQMVLQESFDLPEITPISPLMAFPTGVSLFQALTKLTSRSPSGSPDKNHRRISSSASAPSFSPPNLSPPAPPSVPQFPPTQLCTQSICEDIEWGRSAMEESERMVPHLDTYMDRPDEYVIRRPVAVAPTAQANVRFNRGRILSFRPPSAQPPPPPPPLERQASNTSECSYVSSASRGAEVPDIDYRPPRYSPATVPGYNIPSMGMPISIDIMSASLSSTITTISTIPTMSTSLQDEIEMALTRLHGESALTFSLSGAATTPSPTPSSSSQGWSIPSLDSQPAVLSLRCS</sequence>
<dbReference type="GO" id="GO:0004674">
    <property type="term" value="F:protein serine/threonine kinase activity"/>
    <property type="evidence" value="ECO:0007669"/>
    <property type="project" value="UniProtKB-KW"/>
</dbReference>
<feature type="region of interest" description="Disordered" evidence="9">
    <location>
        <begin position="1"/>
        <end position="23"/>
    </location>
</feature>
<dbReference type="GO" id="GO:0005524">
    <property type="term" value="F:ATP binding"/>
    <property type="evidence" value="ECO:0007669"/>
    <property type="project" value="UniProtKB-UniRule"/>
</dbReference>
<dbReference type="CDD" id="cd07830">
    <property type="entry name" value="STKc_MAK_like"/>
    <property type="match status" value="1"/>
</dbReference>
<evidence type="ECO:0000256" key="9">
    <source>
        <dbReference type="SAM" id="MobiDB-lite"/>
    </source>
</evidence>
<reference evidence="11" key="1">
    <citation type="journal article" date="2020" name="Fungal Divers.">
        <title>Resolving the Mortierellaceae phylogeny through synthesis of multi-gene phylogenetics and phylogenomics.</title>
        <authorList>
            <person name="Vandepol N."/>
            <person name="Liber J."/>
            <person name="Desiro A."/>
            <person name="Na H."/>
            <person name="Kennedy M."/>
            <person name="Barry K."/>
            <person name="Grigoriev I.V."/>
            <person name="Miller A.N."/>
            <person name="O'Donnell K."/>
            <person name="Stajich J.E."/>
            <person name="Bonito G."/>
        </authorList>
    </citation>
    <scope>NUCLEOTIDE SEQUENCE</scope>
    <source>
        <strain evidence="11">BC1065</strain>
    </source>
</reference>
<keyword evidence="7" id="KW-0539">Nucleus</keyword>
<dbReference type="AlphaFoldDB" id="A0A9P6QDM3"/>
<comment type="caution">
    <text evidence="11">The sequence shown here is derived from an EMBL/GenBank/DDBJ whole genome shotgun (WGS) entry which is preliminary data.</text>
</comment>
<feature type="domain" description="Protein kinase" evidence="10">
    <location>
        <begin position="29"/>
        <end position="326"/>
    </location>
</feature>